<comment type="caution">
    <text evidence="2">The sequence shown here is derived from an EMBL/GenBank/DDBJ whole genome shotgun (WGS) entry which is preliminary data.</text>
</comment>
<feature type="region of interest" description="Disordered" evidence="1">
    <location>
        <begin position="224"/>
        <end position="269"/>
    </location>
</feature>
<sequence length="269" mass="29170">MGQEETEREGRAPHNDSHKGDAVFFLLQFGPVPRPGHTDGRNEERKRPPATARRTVPRGTPIPQDGDVRVIVQLEEEKGVVVVLLLRVLEPGRGTTQDGPLAEDWTKVFRENLASFRLILTQGTALSPIIRTGKTEDDVLLSDLSIRCARGLRVFGNIFDIQNPPPENESKSDSDDPGGGVRSPPAQTSPLYYPPGPRHTLAPPSPSLYNFKPDYTGIHYALPRRHSGRLLVETPPTSTRAGVGGGRSSRASTGQPPDPAVTSLATLSS</sequence>
<reference evidence="2" key="1">
    <citation type="submission" date="2023-10" db="EMBL/GenBank/DDBJ databases">
        <title>Genome assemblies of two species of porcelain crab, Petrolisthes cinctipes and Petrolisthes manimaculis (Anomura: Porcellanidae).</title>
        <authorList>
            <person name="Angst P."/>
        </authorList>
    </citation>
    <scope>NUCLEOTIDE SEQUENCE</scope>
    <source>
        <strain evidence="2">PB745_01</strain>
        <tissue evidence="2">Gill</tissue>
    </source>
</reference>
<dbReference type="Proteomes" id="UP001286313">
    <property type="component" value="Unassembled WGS sequence"/>
</dbReference>
<evidence type="ECO:0000313" key="3">
    <source>
        <dbReference type="Proteomes" id="UP001286313"/>
    </source>
</evidence>
<dbReference type="EMBL" id="JAWQEG010001734">
    <property type="protein sequence ID" value="KAK3877017.1"/>
    <property type="molecule type" value="Genomic_DNA"/>
</dbReference>
<feature type="compositionally biased region" description="Basic and acidic residues" evidence="1">
    <location>
        <begin position="36"/>
        <end position="47"/>
    </location>
</feature>
<organism evidence="2 3">
    <name type="scientific">Petrolisthes cinctipes</name>
    <name type="common">Flat porcelain crab</name>
    <dbReference type="NCBI Taxonomy" id="88211"/>
    <lineage>
        <taxon>Eukaryota</taxon>
        <taxon>Metazoa</taxon>
        <taxon>Ecdysozoa</taxon>
        <taxon>Arthropoda</taxon>
        <taxon>Crustacea</taxon>
        <taxon>Multicrustacea</taxon>
        <taxon>Malacostraca</taxon>
        <taxon>Eumalacostraca</taxon>
        <taxon>Eucarida</taxon>
        <taxon>Decapoda</taxon>
        <taxon>Pleocyemata</taxon>
        <taxon>Anomura</taxon>
        <taxon>Galatheoidea</taxon>
        <taxon>Porcellanidae</taxon>
        <taxon>Petrolisthes</taxon>
    </lineage>
</organism>
<evidence type="ECO:0000256" key="1">
    <source>
        <dbReference type="SAM" id="MobiDB-lite"/>
    </source>
</evidence>
<gene>
    <name evidence="2" type="ORF">Pcinc_018233</name>
</gene>
<keyword evidence="3" id="KW-1185">Reference proteome</keyword>
<evidence type="ECO:0000313" key="2">
    <source>
        <dbReference type="EMBL" id="KAK3877017.1"/>
    </source>
</evidence>
<feature type="region of interest" description="Disordered" evidence="1">
    <location>
        <begin position="1"/>
        <end position="64"/>
    </location>
</feature>
<feature type="compositionally biased region" description="Low complexity" evidence="1">
    <location>
        <begin position="49"/>
        <end position="61"/>
    </location>
</feature>
<accession>A0AAE1FMI1</accession>
<protein>
    <submittedName>
        <fullName evidence="2">Uncharacterized protein</fullName>
    </submittedName>
</protein>
<proteinExistence type="predicted"/>
<feature type="compositionally biased region" description="Basic and acidic residues" evidence="1">
    <location>
        <begin position="8"/>
        <end position="21"/>
    </location>
</feature>
<dbReference type="AlphaFoldDB" id="A0AAE1FMI1"/>
<feature type="region of interest" description="Disordered" evidence="1">
    <location>
        <begin position="159"/>
        <end position="205"/>
    </location>
</feature>
<name>A0AAE1FMI1_PETCI</name>